<dbReference type="Pfam" id="PF06674">
    <property type="entry name" value="DUF1176"/>
    <property type="match status" value="1"/>
</dbReference>
<dbReference type="RefSeq" id="WP_305173704.1">
    <property type="nucleotide sequence ID" value="NZ_JAUUDS010000006.1"/>
</dbReference>
<dbReference type="Proteomes" id="UP001230685">
    <property type="component" value="Unassembled WGS sequence"/>
</dbReference>
<evidence type="ECO:0000256" key="2">
    <source>
        <dbReference type="SAM" id="SignalP"/>
    </source>
</evidence>
<dbReference type="PROSITE" id="PS51257">
    <property type="entry name" value="PROKAR_LIPOPROTEIN"/>
    <property type="match status" value="1"/>
</dbReference>
<comment type="caution">
    <text evidence="3">The sequence shown here is derived from an EMBL/GenBank/DDBJ whole genome shotgun (WGS) entry which is preliminary data.</text>
</comment>
<name>A0ABT9EM24_9SPHN</name>
<feature type="signal peptide" evidence="2">
    <location>
        <begin position="1"/>
        <end position="20"/>
    </location>
</feature>
<dbReference type="InterPro" id="IPR009560">
    <property type="entry name" value="DUF1176"/>
</dbReference>
<accession>A0ABT9EM24</accession>
<sequence>MRIALPAATLGILAACSVQVAPDNAASPTPSPTPVASPTPAAAADVPVRPGALKTFGDWAVGCDNTHLCTMASLGPDGGLFPEVTMAILRQPGPAGGFDLSFDVPGEGRPTTPVAVSVDGKRLPLATLNGAAAQAVVRALANGTTLAVLEAGDRQRAVISLAGASAALRYIDAQQGRAGTVTAVVATGAQPADTVPEATAAPVVRAPVATGIAATPTATQLARMRQVAGCEDDRMADSDIWKPETHPLGGGATLVLLPCSAGAYNLSSTLFVMKDGKVAPARVDAPTGFGPTPAAGTDRLESVVNGTWKDGELTSYAKGRGLGDCGVSQTLVWDGTRLRLTDQAEMGECRGNPNYITTWRTQVVRG</sequence>
<organism evidence="3 4">
    <name type="scientific">Sphingomonas aurea</name>
    <dbReference type="NCBI Taxonomy" id="3063994"/>
    <lineage>
        <taxon>Bacteria</taxon>
        <taxon>Pseudomonadati</taxon>
        <taxon>Pseudomonadota</taxon>
        <taxon>Alphaproteobacteria</taxon>
        <taxon>Sphingomonadales</taxon>
        <taxon>Sphingomonadaceae</taxon>
        <taxon>Sphingomonas</taxon>
    </lineage>
</organism>
<feature type="region of interest" description="Disordered" evidence="1">
    <location>
        <begin position="23"/>
        <end position="43"/>
    </location>
</feature>
<proteinExistence type="predicted"/>
<evidence type="ECO:0000256" key="1">
    <source>
        <dbReference type="SAM" id="MobiDB-lite"/>
    </source>
</evidence>
<evidence type="ECO:0000313" key="3">
    <source>
        <dbReference type="EMBL" id="MDP1028000.1"/>
    </source>
</evidence>
<protein>
    <submittedName>
        <fullName evidence="3">DUF1176 domain-containing protein</fullName>
    </submittedName>
</protein>
<gene>
    <name evidence="3" type="ORF">Q5H91_12315</name>
</gene>
<keyword evidence="2" id="KW-0732">Signal</keyword>
<keyword evidence="4" id="KW-1185">Reference proteome</keyword>
<dbReference type="EMBL" id="JAUUDS010000006">
    <property type="protein sequence ID" value="MDP1028000.1"/>
    <property type="molecule type" value="Genomic_DNA"/>
</dbReference>
<evidence type="ECO:0000313" key="4">
    <source>
        <dbReference type="Proteomes" id="UP001230685"/>
    </source>
</evidence>
<reference evidence="3 4" key="1">
    <citation type="submission" date="2023-07" db="EMBL/GenBank/DDBJ databases">
        <authorList>
            <person name="Kim M.K."/>
        </authorList>
    </citation>
    <scope>NUCLEOTIDE SEQUENCE [LARGE SCALE GENOMIC DNA]</scope>
    <source>
        <strain evidence="3 4">KR1UV-12</strain>
    </source>
</reference>
<feature type="chain" id="PRO_5047414019" evidence="2">
    <location>
        <begin position="21"/>
        <end position="366"/>
    </location>
</feature>